<dbReference type="Proteomes" id="UP000005707">
    <property type="component" value="Unassembled WGS sequence"/>
</dbReference>
<dbReference type="STRING" id="1033810.HLPCO_002136"/>
<keyword evidence="5" id="KW-1185">Reference proteome</keyword>
<evidence type="ECO:0000313" key="4">
    <source>
        <dbReference type="EMBL" id="ERJ11896.1"/>
    </source>
</evidence>
<dbReference type="EMBL" id="AFNU02000007">
    <property type="protein sequence ID" value="ERJ11896.1"/>
    <property type="molecule type" value="Genomic_DNA"/>
</dbReference>
<dbReference type="PROSITE" id="PS51257">
    <property type="entry name" value="PROKAR_LIPOPROTEIN"/>
    <property type="match status" value="1"/>
</dbReference>
<dbReference type="OrthoDB" id="9800626at2"/>
<feature type="domain" description="Anti-sigma factor RsgI-like middle" evidence="3">
    <location>
        <begin position="63"/>
        <end position="196"/>
    </location>
</feature>
<protein>
    <submittedName>
        <fullName evidence="4">Membrane lipoprotein</fullName>
    </submittedName>
</protein>
<evidence type="ECO:0000256" key="1">
    <source>
        <dbReference type="SAM" id="MobiDB-lite"/>
    </source>
</evidence>
<feature type="signal peptide" evidence="2">
    <location>
        <begin position="1"/>
        <end position="21"/>
    </location>
</feature>
<keyword evidence="2" id="KW-0732">Signal</keyword>
<organism evidence="4 5">
    <name type="scientific">Haloplasma contractile SSD-17B</name>
    <dbReference type="NCBI Taxonomy" id="1033810"/>
    <lineage>
        <taxon>Bacteria</taxon>
        <taxon>Bacillati</taxon>
        <taxon>Mycoplasmatota</taxon>
        <taxon>Mollicutes</taxon>
        <taxon>Haloplasmatales</taxon>
        <taxon>Haloplasmataceae</taxon>
        <taxon>Haloplasma</taxon>
    </lineage>
</organism>
<dbReference type="RefSeq" id="WP_008827445.1">
    <property type="nucleotide sequence ID" value="NZ_AFNU02000007.1"/>
</dbReference>
<feature type="domain" description="Anti-sigma factor RsgI-like middle" evidence="3">
    <location>
        <begin position="623"/>
        <end position="756"/>
    </location>
</feature>
<proteinExistence type="predicted"/>
<dbReference type="Pfam" id="PF23750">
    <property type="entry name" value="RsgI_M"/>
    <property type="match status" value="3"/>
</dbReference>
<feature type="domain" description="Anti-sigma factor RsgI-like middle" evidence="3">
    <location>
        <begin position="342"/>
        <end position="475"/>
    </location>
</feature>
<feature type="compositionally biased region" description="Low complexity" evidence="1">
    <location>
        <begin position="29"/>
        <end position="47"/>
    </location>
</feature>
<dbReference type="InParanoid" id="U2EAP9"/>
<dbReference type="eggNOG" id="ENOG50332C1">
    <property type="taxonomic scope" value="Bacteria"/>
</dbReference>
<accession>U2EAP9</accession>
<feature type="region of interest" description="Disordered" evidence="1">
    <location>
        <begin position="606"/>
        <end position="625"/>
    </location>
</feature>
<feature type="compositionally biased region" description="Low complexity" evidence="1">
    <location>
        <begin position="610"/>
        <end position="625"/>
    </location>
</feature>
<feature type="chain" id="PRO_5004626656" evidence="2">
    <location>
        <begin position="22"/>
        <end position="890"/>
    </location>
</feature>
<reference evidence="4 5" key="2">
    <citation type="journal article" date="2013" name="PLoS ONE">
        <title>INDIGO - INtegrated Data Warehouse of MIcrobial GenOmes with Examples from the Red Sea Extremophiles.</title>
        <authorList>
            <person name="Alam I."/>
            <person name="Antunes A."/>
            <person name="Kamau A.A."/>
            <person name="Ba Alawi W."/>
            <person name="Kalkatawi M."/>
            <person name="Stingl U."/>
            <person name="Bajic V.B."/>
        </authorList>
    </citation>
    <scope>NUCLEOTIDE SEQUENCE [LARGE SCALE GENOMIC DNA]</scope>
    <source>
        <strain evidence="4 5">SSD-17B</strain>
    </source>
</reference>
<feature type="region of interest" description="Disordered" evidence="1">
    <location>
        <begin position="29"/>
        <end position="61"/>
    </location>
</feature>
<feature type="compositionally biased region" description="Acidic residues" evidence="1">
    <location>
        <begin position="48"/>
        <end position="57"/>
    </location>
</feature>
<dbReference type="InterPro" id="IPR055431">
    <property type="entry name" value="RsgI_M"/>
</dbReference>
<evidence type="ECO:0000256" key="2">
    <source>
        <dbReference type="SAM" id="SignalP"/>
    </source>
</evidence>
<comment type="caution">
    <text evidence="4">The sequence shown here is derived from an EMBL/GenBank/DDBJ whole genome shotgun (WGS) entry which is preliminary data.</text>
</comment>
<name>U2EAP9_9MOLU</name>
<evidence type="ECO:0000313" key="5">
    <source>
        <dbReference type="Proteomes" id="UP000005707"/>
    </source>
</evidence>
<keyword evidence="4" id="KW-0449">Lipoprotein</keyword>
<reference evidence="4 5" key="1">
    <citation type="journal article" date="2011" name="J. Bacteriol.">
        <title>Genome sequence of Haloplasma contractile, an unusual contractile bacterium from a deep-sea anoxic brine lake.</title>
        <authorList>
            <person name="Antunes A."/>
            <person name="Alam I."/>
            <person name="El Dorry H."/>
            <person name="Siam R."/>
            <person name="Robertson A."/>
            <person name="Bajic V.B."/>
            <person name="Stingl U."/>
        </authorList>
    </citation>
    <scope>NUCLEOTIDE SEQUENCE [LARGE SCALE GENOMIC DNA]</scope>
    <source>
        <strain evidence="4 5">SSD-17B</strain>
    </source>
</reference>
<evidence type="ECO:0000259" key="3">
    <source>
        <dbReference type="Pfam" id="PF23750"/>
    </source>
</evidence>
<dbReference type="AlphaFoldDB" id="U2EAP9"/>
<sequence>MKKFKSVLLMLIVSLSLGLYGCNVQDTDNYTDTDNTSTTEQTQGTEDTTGETNEDEATTTTDSYVTTSINPSVGLIVDEAGTVVSVHPLNEDGEMLLLSIDLTNQHVDVALDSIINQSIELGYIDVAATDTTVDISVVGEDTDIESSIRQMVETKVTNKLAELNIPAHVREKVFNQADLDEAENLNVTPEKYELMKTAIMADPELTMEEAKELDSGALVEKVRENNNVIAGIAQSLKDDFLTEKQAVLDQYNPQIADLEAQIETATANGEDTTALEADLETLISEKEAALKAVVDNLVSQTTSIRDTMLQQRTNLIEQHRQKVEDFRNNQDGTDNAANTTNSYVTTSINPSVGLVVDEAGTIVSVHPLNEDGELLLLSIDLTNQHVDVALESIINQSIELGYIDVAATDTTVDISVVGEDTDVETTIRQMVETKVTNKLAELNIPAHVGEKVFDQTVLTEAQNMNVTPEKYELMKTAIMADPELTMEEAKELDSGTLVEKVRENNNVIAGIAQSLKDNFLTEKQAVLDQYNPQIADLEAQIETATANGEDTTELEANLETLISEKEAALQAVVDNLVSQTTSIRDTMLQQRTNLIEQHRQKVEDFRNRNNQDGTDNTTNTTNSYVTTSINPSVGLVVDEAGTVVAAHPLNEDGEVLLLNLDITNQHVDIVFDLIIDESIKLGYIDVTTTDTTVDISVAGKDLATETTIRDMVETKVTGKLAELNIPAHVRDKIFDQTVLTEAQNMNVTPEKYELMKTAILADPELTLDEAKDLDTEALVEKVRENNSVIAGIAQSLKDEFLVAKQAVLDQYDPQIADLEAQIDTATANGDDTTSLEADLEALVTEKEAALQAVVTDLVTQTTSIRDTMQQQYTNLIDQYRQKATDFLNLK</sequence>
<gene>
    <name evidence="4" type="ORF">HLPCO_002136</name>
</gene>